<evidence type="ECO:0000313" key="3">
    <source>
        <dbReference type="Proteomes" id="UP001497516"/>
    </source>
</evidence>
<sequence>MLTANQSSHFQPDTTMNRTTILRDSWRSPPSSGFFRYFQLAWSSPKELIAPATVATAATEWTSCSFNNNGDSSTTGSFLTVAASSWAAAYDQKLQPMLAA</sequence>
<dbReference type="EMBL" id="OZ034814">
    <property type="protein sequence ID" value="CAL1359513.1"/>
    <property type="molecule type" value="Genomic_DNA"/>
</dbReference>
<keyword evidence="3" id="KW-1185">Reference proteome</keyword>
<accession>A0AAV2CUL8</accession>
<organism evidence="2 3">
    <name type="scientific">Linum trigynum</name>
    <dbReference type="NCBI Taxonomy" id="586398"/>
    <lineage>
        <taxon>Eukaryota</taxon>
        <taxon>Viridiplantae</taxon>
        <taxon>Streptophyta</taxon>
        <taxon>Embryophyta</taxon>
        <taxon>Tracheophyta</taxon>
        <taxon>Spermatophyta</taxon>
        <taxon>Magnoliopsida</taxon>
        <taxon>eudicotyledons</taxon>
        <taxon>Gunneridae</taxon>
        <taxon>Pentapetalae</taxon>
        <taxon>rosids</taxon>
        <taxon>fabids</taxon>
        <taxon>Malpighiales</taxon>
        <taxon>Linaceae</taxon>
        <taxon>Linum</taxon>
    </lineage>
</organism>
<feature type="region of interest" description="Disordered" evidence="1">
    <location>
        <begin position="1"/>
        <end position="28"/>
    </location>
</feature>
<proteinExistence type="predicted"/>
<evidence type="ECO:0000256" key="1">
    <source>
        <dbReference type="SAM" id="MobiDB-lite"/>
    </source>
</evidence>
<dbReference type="Proteomes" id="UP001497516">
    <property type="component" value="Chromosome 10"/>
</dbReference>
<reference evidence="2 3" key="1">
    <citation type="submission" date="2024-04" db="EMBL/GenBank/DDBJ databases">
        <authorList>
            <person name="Fracassetti M."/>
        </authorList>
    </citation>
    <scope>NUCLEOTIDE SEQUENCE [LARGE SCALE GENOMIC DNA]</scope>
</reference>
<protein>
    <submittedName>
        <fullName evidence="2">Uncharacterized protein</fullName>
    </submittedName>
</protein>
<evidence type="ECO:0000313" key="2">
    <source>
        <dbReference type="EMBL" id="CAL1359513.1"/>
    </source>
</evidence>
<name>A0AAV2CUL8_9ROSI</name>
<dbReference type="AlphaFoldDB" id="A0AAV2CUL8"/>
<feature type="compositionally biased region" description="Polar residues" evidence="1">
    <location>
        <begin position="1"/>
        <end position="22"/>
    </location>
</feature>
<gene>
    <name evidence="2" type="ORF">LTRI10_LOCUS6991</name>
</gene>